<evidence type="ECO:0000256" key="5">
    <source>
        <dbReference type="ARBA" id="ARBA00022741"/>
    </source>
</evidence>
<comment type="subcellular location">
    <subcellularLocation>
        <location evidence="1">Cytoplasm</location>
    </subcellularLocation>
</comment>
<feature type="region of interest" description="C4" evidence="11">
    <location>
        <begin position="131"/>
        <end position="161"/>
    </location>
</feature>
<keyword evidence="9 11" id="KW-0862">Zinc</keyword>
<feature type="region of interest" description="Disordered" evidence="12">
    <location>
        <begin position="1"/>
        <end position="61"/>
    </location>
</feature>
<dbReference type="GO" id="GO:0000184">
    <property type="term" value="P:nuclear-transcribed mRNA catabolic process, nonsense-mediated decay"/>
    <property type="evidence" value="ECO:0007669"/>
    <property type="project" value="InterPro"/>
</dbReference>
<evidence type="ECO:0000256" key="4">
    <source>
        <dbReference type="ARBA" id="ARBA00022723"/>
    </source>
</evidence>
<dbReference type="FunCoup" id="D8M826">
    <property type="interactions" value="492"/>
</dbReference>
<evidence type="ECO:0000256" key="10">
    <source>
        <dbReference type="ARBA" id="ARBA00022840"/>
    </source>
</evidence>
<evidence type="ECO:0000256" key="9">
    <source>
        <dbReference type="ARBA" id="ARBA00022833"/>
    </source>
</evidence>
<dbReference type="CDD" id="cd18808">
    <property type="entry name" value="SF1_C_Upf1"/>
    <property type="match status" value="1"/>
</dbReference>
<dbReference type="SUPFAM" id="SSF52540">
    <property type="entry name" value="P-loop containing nucleoside triphosphate hydrolases"/>
    <property type="match status" value="1"/>
</dbReference>
<organism evidence="14">
    <name type="scientific">Blastocystis hominis</name>
    <dbReference type="NCBI Taxonomy" id="12968"/>
    <lineage>
        <taxon>Eukaryota</taxon>
        <taxon>Sar</taxon>
        <taxon>Stramenopiles</taxon>
        <taxon>Bigyra</taxon>
        <taxon>Opalozoa</taxon>
        <taxon>Opalinata</taxon>
        <taxon>Blastocystidae</taxon>
        <taxon>Blastocystis</taxon>
    </lineage>
</organism>
<dbReference type="PANTHER" id="PTHR10887">
    <property type="entry name" value="DNA2/NAM7 HELICASE FAMILY"/>
    <property type="match status" value="1"/>
</dbReference>
<dbReference type="InterPro" id="IPR018999">
    <property type="entry name" value="UPF1_CH/ZBD"/>
</dbReference>
<dbReference type="GO" id="GO:0016787">
    <property type="term" value="F:hydrolase activity"/>
    <property type="evidence" value="ECO:0007669"/>
    <property type="project" value="UniProtKB-KW"/>
</dbReference>
<dbReference type="Gene3D" id="3.40.50.300">
    <property type="entry name" value="P-loop containing nucleotide triphosphate hydrolases"/>
    <property type="match status" value="2"/>
</dbReference>
<keyword evidence="3" id="KW-0963">Cytoplasm</keyword>
<dbReference type="FunFam" id="3.40.50.300:FF:000097">
    <property type="entry name" value="Regulator of nonsense transcripts 1"/>
    <property type="match status" value="1"/>
</dbReference>
<comment type="caution">
    <text evidence="11">Lacks conserved residue(s) required for the propagation of feature annotation.</text>
</comment>
<evidence type="ECO:0000256" key="12">
    <source>
        <dbReference type="SAM" id="MobiDB-lite"/>
    </source>
</evidence>
<dbReference type="GO" id="GO:0005524">
    <property type="term" value="F:ATP binding"/>
    <property type="evidence" value="ECO:0007669"/>
    <property type="project" value="UniProtKB-KW"/>
</dbReference>
<evidence type="ECO:0000256" key="2">
    <source>
        <dbReference type="ARBA" id="ARBA00007913"/>
    </source>
</evidence>
<proteinExistence type="inferred from homology"/>
<dbReference type="GeneID" id="24921030"/>
<dbReference type="InParanoid" id="D8M826"/>
<dbReference type="CDD" id="cd21407">
    <property type="entry name" value="1B_UPF1-like"/>
    <property type="match status" value="1"/>
</dbReference>
<dbReference type="EMBL" id="FN668683">
    <property type="protein sequence ID" value="CBK24215.2"/>
    <property type="molecule type" value="Genomic_DNA"/>
</dbReference>
<dbReference type="RefSeq" id="XP_012898263.1">
    <property type="nucleotide sequence ID" value="XM_013042809.1"/>
</dbReference>
<evidence type="ECO:0000256" key="7">
    <source>
        <dbReference type="ARBA" id="ARBA00022801"/>
    </source>
</evidence>
<dbReference type="CDD" id="cd18039">
    <property type="entry name" value="DEXXQc_UPF1"/>
    <property type="match status" value="1"/>
</dbReference>
<dbReference type="Proteomes" id="UP000008312">
    <property type="component" value="Unassembled WGS sequence"/>
</dbReference>
<evidence type="ECO:0000259" key="13">
    <source>
        <dbReference type="PROSITE" id="PS51997"/>
    </source>
</evidence>
<comment type="similarity">
    <text evidence="2">Belongs to the DNA2/NAM7 helicase family.</text>
</comment>
<dbReference type="OMA" id="LEFNTHG"/>
<dbReference type="PANTHER" id="PTHR10887:SF364">
    <property type="entry name" value="REGULATOR OF NONSENSE TRANSCRIPTS 1"/>
    <property type="match status" value="1"/>
</dbReference>
<dbReference type="GO" id="GO:0005737">
    <property type="term" value="C:cytoplasm"/>
    <property type="evidence" value="ECO:0007669"/>
    <property type="project" value="UniProtKB-SubCell"/>
</dbReference>
<keyword evidence="4 11" id="KW-0479">Metal-binding</keyword>
<dbReference type="OrthoDB" id="6513042at2759"/>
<feature type="domain" description="Upf1" evidence="13">
    <location>
        <begin position="61"/>
        <end position="219"/>
    </location>
</feature>
<dbReference type="Pfam" id="PF13086">
    <property type="entry name" value="AAA_11"/>
    <property type="match status" value="2"/>
</dbReference>
<evidence type="ECO:0000256" key="6">
    <source>
        <dbReference type="ARBA" id="ARBA00022771"/>
    </source>
</evidence>
<dbReference type="GO" id="GO:0008270">
    <property type="term" value="F:zinc ion binding"/>
    <property type="evidence" value="ECO:0007669"/>
    <property type="project" value="UniProtKB-UniRule"/>
</dbReference>
<accession>D8M826</accession>
<evidence type="ECO:0000256" key="3">
    <source>
        <dbReference type="ARBA" id="ARBA00022490"/>
    </source>
</evidence>
<reference evidence="14" key="1">
    <citation type="submission" date="2010-02" db="EMBL/GenBank/DDBJ databases">
        <title>Sequencing and annotation of the Blastocystis hominis genome.</title>
        <authorList>
            <person name="Wincker P."/>
        </authorList>
    </citation>
    <scope>NUCLEOTIDE SEQUENCE</scope>
    <source>
        <strain evidence="14">Singapore isolate B</strain>
    </source>
</reference>
<dbReference type="AlphaFoldDB" id="D8M826"/>
<evidence type="ECO:0000256" key="11">
    <source>
        <dbReference type="PROSITE-ProRule" id="PRU01341"/>
    </source>
</evidence>
<dbReference type="Pfam" id="PF09416">
    <property type="entry name" value="UPF1_Zn_bind"/>
    <property type="match status" value="1"/>
</dbReference>
<dbReference type="InterPro" id="IPR027417">
    <property type="entry name" value="P-loop_NTPase"/>
</dbReference>
<dbReference type="InterPro" id="IPR041677">
    <property type="entry name" value="DNA2/NAM7_AAA_11"/>
</dbReference>
<dbReference type="Pfam" id="PF13087">
    <property type="entry name" value="AAA_12"/>
    <property type="match status" value="1"/>
</dbReference>
<protein>
    <recommendedName>
        <fullName evidence="13">Upf1 domain-containing protein</fullName>
    </recommendedName>
</protein>
<dbReference type="InterPro" id="IPR047187">
    <property type="entry name" value="SF1_C_Upf1"/>
</dbReference>
<evidence type="ECO:0000313" key="14">
    <source>
        <dbReference type="EMBL" id="CBK24215.2"/>
    </source>
</evidence>
<feature type="compositionally biased region" description="Acidic residues" evidence="12">
    <location>
        <begin position="51"/>
        <end position="61"/>
    </location>
</feature>
<dbReference type="InterPro" id="IPR041679">
    <property type="entry name" value="DNA2/NAM7-like_C"/>
</dbReference>
<evidence type="ECO:0000313" key="15">
    <source>
        <dbReference type="Proteomes" id="UP000008312"/>
    </source>
</evidence>
<dbReference type="CDD" id="cd21400">
    <property type="entry name" value="ZBD_UPF1-like"/>
    <property type="match status" value="1"/>
</dbReference>
<dbReference type="InterPro" id="IPR040812">
    <property type="entry name" value="UPF1_1B_dom"/>
</dbReference>
<evidence type="ECO:0000256" key="1">
    <source>
        <dbReference type="ARBA" id="ARBA00004496"/>
    </source>
</evidence>
<sequence>MSKPYFDGVYNSSDEQEDESAFNYESEPSSNEEDEQERDVKLRRRKHIEEQGEEGDEEEGDATIPPWACCYCRNDDVTAVAQCAVCKRWFCNSQCKSRSHIIQHLIYNDHRSIILHPDGLIPMTKDTPLSCLNNAQHTNVFSLGIIQSVNGDYTIICRDNCLDRSRLKEIGWDADSWTHIIQNRHFVDSILSNGPPEGQFTIPVSQKEIQTLESLWKINPQATIYDIISNPKKLIKTIEKVPSRFENAEEYSRIFSPLIRLDMEADEVANNLKRITDVSITWDTGIGQSTIATFVHDQLDSRYRMNVGQEIVIHYETKVGDTVCEGNYAGKVIHIDNNRIKVLMKSQEEPPTGRQTGFSVTFCWNATPFTRMLKAVSSYFNPERMTDFIYQSILGYNVPDKEYPPVYIKSYSLPNFKQLNGFQLDAVKNALNKHLTLIQGPPGTGKTVVSATIIYHIVKSYKQRVLVCAPSNIAVDNLTLRLHRLGLCVVRLVARSRESVRSEVENVCLHNLAVYVGGPTSELYKLNAKLQENGQLSEKEAALYKSYLTIAEHTILSHAEVVCCTCSAALDARLAGLSFPAVLVDESTQAREPECLIPIVNGCDRLILVGDHKQLGPVIQDQEAKRAEFDISLFERLLSLGIKPYCLNIQYRMHPALSIFPSNMFYNGALKNAVHSSERTRNLAFPWPRSDMPMMFWCVQGSEDPGSSGRSFLNRMEATCVEKVVERFINCGIPGDRIGVITPYDSQRTLLRQVLSRHMEKAEEVKKVEIASVDEFQGRENDYIIFSCVRSNSDGVLGFLNDMRRLNVAITRAKYGIVIIGNPNTLRSHPIWVELMNHFQMNKCLVCGASLDHLSLYSLDLRGRTKYVDNRQSKLSKRLMQNMGTTTAAEYAETNERGVGASASAGVSVGGASKGREKGEEKEDELAGLLDVDLNDTGF</sequence>
<dbReference type="Pfam" id="PF18141">
    <property type="entry name" value="UPF1_1B_dom"/>
    <property type="match status" value="1"/>
</dbReference>
<name>D8M826_BLAHO</name>
<keyword evidence="6 11" id="KW-0863">Zinc-finger</keyword>
<keyword evidence="5" id="KW-0547">Nucleotide-binding</keyword>
<dbReference type="PROSITE" id="PS51997">
    <property type="entry name" value="UPF1_CH_RICH"/>
    <property type="match status" value="1"/>
</dbReference>
<evidence type="ECO:0000256" key="8">
    <source>
        <dbReference type="ARBA" id="ARBA00022806"/>
    </source>
</evidence>
<feature type="region of interest" description="Disordered" evidence="12">
    <location>
        <begin position="900"/>
        <end position="927"/>
    </location>
</feature>
<keyword evidence="7" id="KW-0378">Hydrolase</keyword>
<gene>
    <name evidence="14" type="ORF">GSBLH_T00003981001</name>
</gene>
<dbReference type="GO" id="GO:0003724">
    <property type="term" value="F:RNA helicase activity"/>
    <property type="evidence" value="ECO:0007669"/>
    <property type="project" value="InterPro"/>
</dbReference>
<dbReference type="Gene3D" id="2.40.30.230">
    <property type="match status" value="1"/>
</dbReference>
<keyword evidence="15" id="KW-1185">Reference proteome</keyword>
<dbReference type="InterPro" id="IPR045055">
    <property type="entry name" value="DNA2/NAM7-like"/>
</dbReference>
<keyword evidence="8" id="KW-0347">Helicase</keyword>
<keyword evidence="10" id="KW-0067">ATP-binding</keyword>
<dbReference type="GO" id="GO:0003723">
    <property type="term" value="F:RNA binding"/>
    <property type="evidence" value="ECO:0007669"/>
    <property type="project" value="InterPro"/>
</dbReference>